<dbReference type="Proteomes" id="UP000305888">
    <property type="component" value="Chromosome"/>
</dbReference>
<dbReference type="GO" id="GO:0005829">
    <property type="term" value="C:cytosol"/>
    <property type="evidence" value="ECO:0007669"/>
    <property type="project" value="TreeGrafter"/>
</dbReference>
<dbReference type="InterPro" id="IPR015375">
    <property type="entry name" value="NADH_PPase-like_N"/>
</dbReference>
<comment type="cofactor">
    <cofactor evidence="1">
        <name>Mg(2+)</name>
        <dbReference type="ChEBI" id="CHEBI:18420"/>
    </cofactor>
</comment>
<keyword evidence="8" id="KW-0520">NAD</keyword>
<keyword evidence="12" id="KW-1185">Reference proteome</keyword>
<dbReference type="InterPro" id="IPR015376">
    <property type="entry name" value="Znr_NADH_PPase"/>
</dbReference>
<feature type="domain" description="Nudix hydrolase" evidence="10">
    <location>
        <begin position="181"/>
        <end position="312"/>
    </location>
</feature>
<dbReference type="GO" id="GO:0006742">
    <property type="term" value="P:NADP+ catabolic process"/>
    <property type="evidence" value="ECO:0007669"/>
    <property type="project" value="TreeGrafter"/>
</dbReference>
<gene>
    <name evidence="11" type="primary">nudC</name>
    <name evidence="11" type="ORF">FDP22_12060</name>
</gene>
<dbReference type="PANTHER" id="PTHR42904">
    <property type="entry name" value="NUDIX HYDROLASE, NUDC SUBFAMILY"/>
    <property type="match status" value="1"/>
</dbReference>
<organism evidence="11 12">
    <name type="scientific">Paroceanicella profunda</name>
    <dbReference type="NCBI Taxonomy" id="2579971"/>
    <lineage>
        <taxon>Bacteria</taxon>
        <taxon>Pseudomonadati</taxon>
        <taxon>Pseudomonadota</taxon>
        <taxon>Alphaproteobacteria</taxon>
        <taxon>Rhodobacterales</taxon>
        <taxon>Paracoccaceae</taxon>
        <taxon>Paroceanicella</taxon>
    </lineage>
</organism>
<dbReference type="InterPro" id="IPR020084">
    <property type="entry name" value="NUDIX_hydrolase_CS"/>
</dbReference>
<dbReference type="PROSITE" id="PS51462">
    <property type="entry name" value="NUDIX"/>
    <property type="match status" value="1"/>
</dbReference>
<dbReference type="SUPFAM" id="SSF55811">
    <property type="entry name" value="Nudix"/>
    <property type="match status" value="1"/>
</dbReference>
<dbReference type="RefSeq" id="WP_138573291.1">
    <property type="nucleotide sequence ID" value="NZ_CP040818.1"/>
</dbReference>
<accession>A0A5B8G084</accession>
<dbReference type="GO" id="GO:0019677">
    <property type="term" value="P:NAD+ catabolic process"/>
    <property type="evidence" value="ECO:0007669"/>
    <property type="project" value="TreeGrafter"/>
</dbReference>
<evidence type="ECO:0000256" key="6">
    <source>
        <dbReference type="ARBA" id="ARBA00022801"/>
    </source>
</evidence>
<evidence type="ECO:0000256" key="1">
    <source>
        <dbReference type="ARBA" id="ARBA00001946"/>
    </source>
</evidence>
<dbReference type="InterPro" id="IPR000086">
    <property type="entry name" value="NUDIX_hydrolase_dom"/>
</dbReference>
<evidence type="ECO:0000256" key="7">
    <source>
        <dbReference type="ARBA" id="ARBA00022842"/>
    </source>
</evidence>
<dbReference type="InterPro" id="IPR050241">
    <property type="entry name" value="NAD-cap_RNA_hydrolase_NudC"/>
</dbReference>
<evidence type="ECO:0000256" key="8">
    <source>
        <dbReference type="ARBA" id="ARBA00023027"/>
    </source>
</evidence>
<name>A0A5B8G084_9RHOB</name>
<dbReference type="GO" id="GO:0046872">
    <property type="term" value="F:metal ion binding"/>
    <property type="evidence" value="ECO:0007669"/>
    <property type="project" value="UniProtKB-KW"/>
</dbReference>
<evidence type="ECO:0000313" key="11">
    <source>
        <dbReference type="EMBL" id="QDL92449.1"/>
    </source>
</evidence>
<dbReference type="GO" id="GO:0035529">
    <property type="term" value="F:NADH pyrophosphatase activity"/>
    <property type="evidence" value="ECO:0007669"/>
    <property type="project" value="TreeGrafter"/>
</dbReference>
<dbReference type="CDD" id="cd03429">
    <property type="entry name" value="NUDIX_NADH_pyrophosphatase_Nudt13"/>
    <property type="match status" value="1"/>
</dbReference>
<dbReference type="EMBL" id="CP040818">
    <property type="protein sequence ID" value="QDL92449.1"/>
    <property type="molecule type" value="Genomic_DNA"/>
</dbReference>
<dbReference type="Pfam" id="PF09297">
    <property type="entry name" value="Zn_ribbon_NUD"/>
    <property type="match status" value="1"/>
</dbReference>
<comment type="catalytic activity">
    <reaction evidence="9">
        <text>a 5'-end NAD(+)-phospho-ribonucleoside in mRNA + H2O = a 5'-end phospho-adenosine-phospho-ribonucleoside in mRNA + beta-nicotinamide D-ribonucleotide + 2 H(+)</text>
        <dbReference type="Rhea" id="RHEA:60876"/>
        <dbReference type="Rhea" id="RHEA-COMP:15698"/>
        <dbReference type="Rhea" id="RHEA-COMP:15719"/>
        <dbReference type="ChEBI" id="CHEBI:14649"/>
        <dbReference type="ChEBI" id="CHEBI:15377"/>
        <dbReference type="ChEBI" id="CHEBI:15378"/>
        <dbReference type="ChEBI" id="CHEBI:144029"/>
        <dbReference type="ChEBI" id="CHEBI:144051"/>
    </reaction>
    <physiologicalReaction direction="left-to-right" evidence="9">
        <dbReference type="Rhea" id="RHEA:60877"/>
    </physiologicalReaction>
</comment>
<protein>
    <recommendedName>
        <fullName evidence="4">NAD(+) diphosphatase</fullName>
        <ecNumber evidence="4">3.6.1.22</ecNumber>
    </recommendedName>
</protein>
<dbReference type="EC" id="3.6.1.22" evidence="4"/>
<comment type="similarity">
    <text evidence="3">Belongs to the Nudix hydrolase family. NudC subfamily.</text>
</comment>
<dbReference type="KEGG" id="ppru:FDP22_12060"/>
<comment type="cofactor">
    <cofactor evidence="2">
        <name>Zn(2+)</name>
        <dbReference type="ChEBI" id="CHEBI:29105"/>
    </cofactor>
</comment>
<dbReference type="OrthoDB" id="9791656at2"/>
<evidence type="ECO:0000313" key="12">
    <source>
        <dbReference type="Proteomes" id="UP000305888"/>
    </source>
</evidence>
<keyword evidence="5" id="KW-0479">Metal-binding</keyword>
<dbReference type="Pfam" id="PF00293">
    <property type="entry name" value="NUDIX"/>
    <property type="match status" value="1"/>
</dbReference>
<evidence type="ECO:0000259" key="10">
    <source>
        <dbReference type="PROSITE" id="PS51462"/>
    </source>
</evidence>
<dbReference type="Pfam" id="PF09296">
    <property type="entry name" value="NUDIX-like"/>
    <property type="match status" value="1"/>
</dbReference>
<dbReference type="InterPro" id="IPR015797">
    <property type="entry name" value="NUDIX_hydrolase-like_dom_sf"/>
</dbReference>
<dbReference type="Gene3D" id="3.90.79.10">
    <property type="entry name" value="Nucleoside Triphosphate Pyrophosphohydrolase"/>
    <property type="match status" value="1"/>
</dbReference>
<reference evidence="11 12" key="1">
    <citation type="submission" date="2019-06" db="EMBL/GenBank/DDBJ databases">
        <title>Genome sequence of Rhodobacteraceae bacterium D4M1.</title>
        <authorList>
            <person name="Cao J."/>
        </authorList>
    </citation>
    <scope>NUCLEOTIDE SEQUENCE [LARGE SCALE GENOMIC DNA]</scope>
    <source>
        <strain evidence="11 12">D4M1</strain>
    </source>
</reference>
<dbReference type="AlphaFoldDB" id="A0A5B8G084"/>
<keyword evidence="6 11" id="KW-0378">Hydrolase</keyword>
<proteinExistence type="inferred from homology"/>
<dbReference type="Gene3D" id="3.90.79.20">
    <property type="match status" value="1"/>
</dbReference>
<dbReference type="NCBIfam" id="NF001299">
    <property type="entry name" value="PRK00241.1"/>
    <property type="match status" value="1"/>
</dbReference>
<keyword evidence="7" id="KW-0460">Magnesium</keyword>
<dbReference type="InterPro" id="IPR049734">
    <property type="entry name" value="NudC-like_C"/>
</dbReference>
<evidence type="ECO:0000256" key="9">
    <source>
        <dbReference type="ARBA" id="ARBA00023679"/>
    </source>
</evidence>
<dbReference type="GO" id="GO:0110153">
    <property type="term" value="F:RNA NAD-cap (NMN-forming) hydrolase activity"/>
    <property type="evidence" value="ECO:0007669"/>
    <property type="project" value="RHEA"/>
</dbReference>
<dbReference type="PROSITE" id="PS00893">
    <property type="entry name" value="NUDIX_BOX"/>
    <property type="match status" value="1"/>
</dbReference>
<evidence type="ECO:0000256" key="5">
    <source>
        <dbReference type="ARBA" id="ARBA00022723"/>
    </source>
</evidence>
<evidence type="ECO:0000256" key="2">
    <source>
        <dbReference type="ARBA" id="ARBA00001947"/>
    </source>
</evidence>
<sequence>MTTLESDITFGAERIDRAAHLRSEASGLLTHPDARTLAIWRGKPLMRLSPGPTLAWLPTDAAALAVARDAPVFLGLEDGAPRFSHDVSAWEDPEADAAGMAEFVDRTANAWPGLPEDHAFSDLRALMAELSPDDAGDAAMAKAVLGWHETHPFCARCGTRTEPAQGGWQRDCPSCGTHHFPRTDPVVIVLATRGDRVLLGRSPGWPEGMYSLLAGFVEPGETVEAACRREVFEEAGIRLGAVRILASQPWPFPASLMMGCAAEALGTDITVDPAEIEDARWVTRQEVMESFAGLSPWLRAARKGAIARTLLEAWAAGKV</sequence>
<evidence type="ECO:0000256" key="3">
    <source>
        <dbReference type="ARBA" id="ARBA00009595"/>
    </source>
</evidence>
<evidence type="ECO:0000256" key="4">
    <source>
        <dbReference type="ARBA" id="ARBA00012381"/>
    </source>
</evidence>
<dbReference type="PANTHER" id="PTHR42904:SF6">
    <property type="entry name" value="NAD-CAPPED RNA HYDROLASE NUDT12"/>
    <property type="match status" value="1"/>
</dbReference>